<evidence type="ECO:0000256" key="2">
    <source>
        <dbReference type="ARBA" id="ARBA00023157"/>
    </source>
</evidence>
<proteinExistence type="predicted"/>
<protein>
    <recommendedName>
        <fullName evidence="4">ShKT domain-containing protein</fullName>
    </recommendedName>
</protein>
<dbReference type="PANTHER" id="PTHR46219">
    <property type="entry name" value="PROTEIN CBG11138"/>
    <property type="match status" value="1"/>
</dbReference>
<dbReference type="Gene3D" id="1.10.10.1940">
    <property type="match status" value="1"/>
</dbReference>
<sequence length="58" mass="6270">LLTPRKIKKGTFPACVDQVNRSTGRSECAANIGLCNNSAYQTIMRTQCPRTCGFCTSG</sequence>
<dbReference type="EMBL" id="DS271833">
    <property type="protein sequence ID" value="EFP05087.1"/>
    <property type="molecule type" value="Genomic_DNA"/>
</dbReference>
<dbReference type="PANTHER" id="PTHR46219:SF5">
    <property type="entry name" value="SHKT DOMAIN-CONTAINING PROTEIN"/>
    <property type="match status" value="1"/>
</dbReference>
<dbReference type="InParanoid" id="E3NWT9"/>
<dbReference type="Pfam" id="PF01549">
    <property type="entry name" value="ShK"/>
    <property type="match status" value="1"/>
</dbReference>
<keyword evidence="2" id="KW-1015">Disulfide bond</keyword>
<name>E3NWT9_CAERE</name>
<evidence type="ECO:0000313" key="6">
    <source>
        <dbReference type="Proteomes" id="UP000008281"/>
    </source>
</evidence>
<keyword evidence="1" id="KW-0732">Signal</keyword>
<dbReference type="AlphaFoldDB" id="E3NWT9"/>
<dbReference type="FunFam" id="1.10.10.1870:FF:000001">
    <property type="entry name" value="Metalloendopeptidase"/>
    <property type="match status" value="1"/>
</dbReference>
<dbReference type="InterPro" id="IPR003582">
    <property type="entry name" value="ShKT_dom"/>
</dbReference>
<evidence type="ECO:0000256" key="1">
    <source>
        <dbReference type="ARBA" id="ARBA00022729"/>
    </source>
</evidence>
<dbReference type="HOGENOM" id="CLU_2984896_0_0_1"/>
<accession>E3NWT9</accession>
<dbReference type="Proteomes" id="UP000008281">
    <property type="component" value="Unassembled WGS sequence"/>
</dbReference>
<evidence type="ECO:0000256" key="3">
    <source>
        <dbReference type="PROSITE-ProRule" id="PRU01005"/>
    </source>
</evidence>
<feature type="non-terminal residue" evidence="5">
    <location>
        <position position="1"/>
    </location>
</feature>
<gene>
    <name evidence="5" type="ORF">CRE_26937</name>
</gene>
<evidence type="ECO:0000313" key="5">
    <source>
        <dbReference type="EMBL" id="EFP05087.1"/>
    </source>
</evidence>
<dbReference type="OrthoDB" id="5806864at2759"/>
<comment type="caution">
    <text evidence="3">Lacks conserved residue(s) required for the propagation of feature annotation.</text>
</comment>
<feature type="domain" description="ShKT" evidence="4">
    <location>
        <begin position="15"/>
        <end position="55"/>
    </location>
</feature>
<dbReference type="STRING" id="31234.E3NWT9"/>
<evidence type="ECO:0000259" key="4">
    <source>
        <dbReference type="PROSITE" id="PS51670"/>
    </source>
</evidence>
<dbReference type="FunFam" id="1.10.10.1940:FF:000002">
    <property type="entry name" value="PHAryngeal gland Toxin-related"/>
    <property type="match status" value="1"/>
</dbReference>
<keyword evidence="6" id="KW-1185">Reference proteome</keyword>
<dbReference type="PROSITE" id="PS51670">
    <property type="entry name" value="SHKT"/>
    <property type="match status" value="1"/>
</dbReference>
<organism evidence="6">
    <name type="scientific">Caenorhabditis remanei</name>
    <name type="common">Caenorhabditis vulgaris</name>
    <dbReference type="NCBI Taxonomy" id="31234"/>
    <lineage>
        <taxon>Eukaryota</taxon>
        <taxon>Metazoa</taxon>
        <taxon>Ecdysozoa</taxon>
        <taxon>Nematoda</taxon>
        <taxon>Chromadorea</taxon>
        <taxon>Rhabditida</taxon>
        <taxon>Rhabditina</taxon>
        <taxon>Rhabditomorpha</taxon>
        <taxon>Rhabditoidea</taxon>
        <taxon>Rhabditidae</taxon>
        <taxon>Peloderinae</taxon>
        <taxon>Caenorhabditis</taxon>
    </lineage>
</organism>
<reference evidence="5" key="1">
    <citation type="submission" date="2007-07" db="EMBL/GenBank/DDBJ databases">
        <title>PCAP assembly of the Caenorhabditis remanei genome.</title>
        <authorList>
            <consortium name="The Caenorhabditis remanei Sequencing Consortium"/>
            <person name="Wilson R.K."/>
        </authorList>
    </citation>
    <scope>NUCLEOTIDE SEQUENCE [LARGE SCALE GENOMIC DNA]</scope>
    <source>
        <strain evidence="5">PB4641</strain>
    </source>
</reference>
<dbReference type="SMART" id="SM00254">
    <property type="entry name" value="ShKT"/>
    <property type="match status" value="1"/>
</dbReference>